<dbReference type="GO" id="GO:0000793">
    <property type="term" value="C:condensed chromosome"/>
    <property type="evidence" value="ECO:0007669"/>
    <property type="project" value="TreeGrafter"/>
</dbReference>
<dbReference type="GO" id="GO:0030435">
    <property type="term" value="P:sporulation resulting in formation of a cellular spore"/>
    <property type="evidence" value="ECO:0007669"/>
    <property type="project" value="InterPro"/>
</dbReference>
<dbReference type="PANTHER" id="PTHR43941:SF1">
    <property type="entry name" value="STRUCTURAL MAINTENANCE OF CHROMOSOMES PROTEIN 2"/>
    <property type="match status" value="1"/>
</dbReference>
<evidence type="ECO:0000313" key="4">
    <source>
        <dbReference type="EMBL" id="MCA9391734.1"/>
    </source>
</evidence>
<dbReference type="GO" id="GO:0000796">
    <property type="term" value="C:condensin complex"/>
    <property type="evidence" value="ECO:0007669"/>
    <property type="project" value="TreeGrafter"/>
</dbReference>
<dbReference type="AlphaFoldDB" id="A0A955RQR7"/>
<dbReference type="InterPro" id="IPR013486">
    <property type="entry name" value="SpoIID/LytB"/>
</dbReference>
<sequence length="631" mass="69556">MPKKKLLAVTAVFLLLLGTSVATRSNELDDLDKQLTNTQKLLEDAQNKRDATQSKLQQLQDLKAYYEGSLGGLQNSYYLTREQLDLTEQTLSEKETELNQVEAEIDATQNNIDTRYTNVSKLIRTMYINQTPGWFADVFAASHIQTLITELIYRNAVIQGIQTDIANLKEELVTIAEIKDLLNQVRTELENEKANLLAQQRTLQNEISSTKQQISSTSSQASQLSQSLVGINQQISSLTEKQQQILAAKAAAALASTTVGDEEIDKAAIEQSAPNDGQVYFSFWTYGYPHRVGMSQYGALGRAMAGQTYKQILSAYYSIPVSSIVDWDNTIIHVYGCSVGLPPQAGGWSKEECELDRNGDNKPDYIFYDVSRTLENYILHLGEMPEIWGERGGMEALKAQAVAGRTYALAYTNNGNSPICPSTHCQVFGNAKTGNWGTAVEQTSNKVIVLNGSPINAYYHSTAGGFTLSSQEVWGGYRSYAIGIADFDANGKAYEGPTYADSPWYHKSWGNAPWLSIDQIVDLFNAALLPDAYNNHLALYENGGYSAQQIVDELTSLGVEPVTDFDAIEIVDENGGSGANTAQVGKVRMYYQNGKVAEVTGSRFKFVFNLRSPGTDAIWTTRFDVITAAEL</sequence>
<name>A0A955RQR7_UNCKA</name>
<dbReference type="GO" id="GO:0003682">
    <property type="term" value="F:chromatin binding"/>
    <property type="evidence" value="ECO:0007669"/>
    <property type="project" value="TreeGrafter"/>
</dbReference>
<dbReference type="Proteomes" id="UP000751518">
    <property type="component" value="Unassembled WGS sequence"/>
</dbReference>
<feature type="chain" id="PRO_5037591918" evidence="2">
    <location>
        <begin position="25"/>
        <end position="631"/>
    </location>
</feature>
<evidence type="ECO:0000259" key="3">
    <source>
        <dbReference type="Pfam" id="PF08486"/>
    </source>
</evidence>
<gene>
    <name evidence="4" type="ORF">KC614_00830</name>
</gene>
<dbReference type="SUPFAM" id="SSF57997">
    <property type="entry name" value="Tropomyosin"/>
    <property type="match status" value="1"/>
</dbReference>
<protein>
    <submittedName>
        <fullName evidence="4">SpoIID/LytB domain-containing protein</fullName>
    </submittedName>
</protein>
<evidence type="ECO:0000313" key="5">
    <source>
        <dbReference type="Proteomes" id="UP000751518"/>
    </source>
</evidence>
<dbReference type="GO" id="GO:0000785">
    <property type="term" value="C:chromatin"/>
    <property type="evidence" value="ECO:0007669"/>
    <property type="project" value="TreeGrafter"/>
</dbReference>
<keyword evidence="1" id="KW-0175">Coiled coil</keyword>
<evidence type="ECO:0000256" key="2">
    <source>
        <dbReference type="SAM" id="SignalP"/>
    </source>
</evidence>
<evidence type="ECO:0000256" key="1">
    <source>
        <dbReference type="SAM" id="Coils"/>
    </source>
</evidence>
<dbReference type="Gene3D" id="6.10.250.3150">
    <property type="match status" value="1"/>
</dbReference>
<reference evidence="4" key="1">
    <citation type="submission" date="2020-04" db="EMBL/GenBank/DDBJ databases">
        <authorList>
            <person name="Zhang T."/>
        </authorList>
    </citation>
    <scope>NUCLEOTIDE SEQUENCE</scope>
    <source>
        <strain evidence="4">HKST-UBA03</strain>
    </source>
</reference>
<feature type="signal peptide" evidence="2">
    <location>
        <begin position="1"/>
        <end position="24"/>
    </location>
</feature>
<feature type="coiled-coil region" evidence="1">
    <location>
        <begin position="28"/>
        <end position="111"/>
    </location>
</feature>
<dbReference type="InterPro" id="IPR013693">
    <property type="entry name" value="SpoIID/LytB_N"/>
</dbReference>
<comment type="caution">
    <text evidence="4">The sequence shown here is derived from an EMBL/GenBank/DDBJ whole genome shotgun (WGS) entry which is preliminary data.</text>
</comment>
<reference evidence="4" key="2">
    <citation type="journal article" date="2021" name="Microbiome">
        <title>Successional dynamics and alternative stable states in a saline activated sludge microbial community over 9 years.</title>
        <authorList>
            <person name="Wang Y."/>
            <person name="Ye J."/>
            <person name="Ju F."/>
            <person name="Liu L."/>
            <person name="Boyd J.A."/>
            <person name="Deng Y."/>
            <person name="Parks D.H."/>
            <person name="Jiang X."/>
            <person name="Yin X."/>
            <person name="Woodcroft B.J."/>
            <person name="Tyson G.W."/>
            <person name="Hugenholtz P."/>
            <person name="Polz M.F."/>
            <person name="Zhang T."/>
        </authorList>
    </citation>
    <scope>NUCLEOTIDE SEQUENCE</scope>
    <source>
        <strain evidence="4">HKST-UBA03</strain>
    </source>
</reference>
<feature type="domain" description="Sporulation stage II protein D amidase enhancer LytB N-terminal" evidence="3">
    <location>
        <begin position="382"/>
        <end position="449"/>
    </location>
</feature>
<dbReference type="NCBIfam" id="TIGR02669">
    <property type="entry name" value="SpoIID_LytB"/>
    <property type="match status" value="1"/>
</dbReference>
<organism evidence="4 5">
    <name type="scientific">candidate division WWE3 bacterium</name>
    <dbReference type="NCBI Taxonomy" id="2053526"/>
    <lineage>
        <taxon>Bacteria</taxon>
        <taxon>Katanobacteria</taxon>
    </lineage>
</organism>
<proteinExistence type="predicted"/>
<feature type="coiled-coil region" evidence="1">
    <location>
        <begin position="175"/>
        <end position="213"/>
    </location>
</feature>
<keyword evidence="2" id="KW-0732">Signal</keyword>
<accession>A0A955RQR7</accession>
<dbReference type="PANTHER" id="PTHR43941">
    <property type="entry name" value="STRUCTURAL MAINTENANCE OF CHROMOSOMES PROTEIN 2"/>
    <property type="match status" value="1"/>
</dbReference>
<dbReference type="EMBL" id="JAGQKZ010000004">
    <property type="protein sequence ID" value="MCA9391734.1"/>
    <property type="molecule type" value="Genomic_DNA"/>
</dbReference>
<dbReference type="Pfam" id="PF08486">
    <property type="entry name" value="SpoIID"/>
    <property type="match status" value="1"/>
</dbReference>